<dbReference type="PRINTS" id="PR00081">
    <property type="entry name" value="GDHRDH"/>
</dbReference>
<organism evidence="6">
    <name type="scientific">Setaria italica</name>
    <name type="common">Foxtail millet</name>
    <name type="synonym">Panicum italicum</name>
    <dbReference type="NCBI Taxonomy" id="4555"/>
    <lineage>
        <taxon>Eukaryota</taxon>
        <taxon>Viridiplantae</taxon>
        <taxon>Streptophyta</taxon>
        <taxon>Embryophyta</taxon>
        <taxon>Tracheophyta</taxon>
        <taxon>Spermatophyta</taxon>
        <taxon>Magnoliopsida</taxon>
        <taxon>Liliopsida</taxon>
        <taxon>Poales</taxon>
        <taxon>Poaceae</taxon>
        <taxon>PACMAD clade</taxon>
        <taxon>Panicoideae</taxon>
        <taxon>Panicodae</taxon>
        <taxon>Paniceae</taxon>
        <taxon>Cenchrinae</taxon>
        <taxon>Setaria</taxon>
    </lineage>
</organism>
<dbReference type="KEGG" id="sita:101776280"/>
<dbReference type="NCBIfam" id="NF004825">
    <property type="entry name" value="PRK06181.1"/>
    <property type="match status" value="1"/>
</dbReference>
<feature type="domain" description="Ketoreductase" evidence="5">
    <location>
        <begin position="67"/>
        <end position="250"/>
    </location>
</feature>
<dbReference type="Gene3D" id="3.40.50.720">
    <property type="entry name" value="NAD(P)-binding Rossmann-like Domain"/>
    <property type="match status" value="1"/>
</dbReference>
<dbReference type="AlphaFoldDB" id="A0A368RT75"/>
<reference evidence="6" key="2">
    <citation type="submission" date="2015-07" db="EMBL/GenBank/DDBJ databases">
        <authorList>
            <person name="Noorani M."/>
        </authorList>
    </citation>
    <scope>NUCLEOTIDE SEQUENCE</scope>
    <source>
        <strain evidence="6">Yugu1</strain>
    </source>
</reference>
<dbReference type="SMART" id="SM00822">
    <property type="entry name" value="PKS_KR"/>
    <property type="match status" value="1"/>
</dbReference>
<dbReference type="GO" id="GO:0016491">
    <property type="term" value="F:oxidoreductase activity"/>
    <property type="evidence" value="ECO:0007669"/>
    <property type="project" value="UniProtKB-KW"/>
</dbReference>
<dbReference type="OrthoDB" id="47007at2759"/>
<protein>
    <recommendedName>
        <fullName evidence="5">Ketoreductase domain-containing protein</fullName>
    </recommendedName>
</protein>
<sequence>MEMLSMLKVGYTILRSETPATDLVNTFMDWAARRSLLLLAIFLPPYYVYKLATSAFAVVAPEDVAGKVVLVTGASSGIGEQIAYQYAKKGARLALVARREASLHDVAAKAKDVGSPDVLVVAGDVANPEDCRRFVQTTVEHFGQLDHLVNNAGVASVCWFEEVPDVADFKQVLAVNFWGTVHPTHCALPHLKKSGGKIFANSSAAAVLAMPRMSFYNASKAAVLNFFETLRMELRDEVGITIATPGWIESEMTKGKHLSKEGTVEVDQDMRDAQVGLFPVVRAERCAEAIVDAVCRGRRHLTVPLWYRAMFLWRMLAPEVADFSQRVFYRRTAGGGHGDRQAKARRFLEATGAKGVLQPASLRSSDIKRD</sequence>
<dbReference type="InterPro" id="IPR036291">
    <property type="entry name" value="NAD(P)-bd_dom_sf"/>
</dbReference>
<evidence type="ECO:0000259" key="5">
    <source>
        <dbReference type="SMART" id="SM00822"/>
    </source>
</evidence>
<evidence type="ECO:0000313" key="6">
    <source>
        <dbReference type="EMBL" id="RCV33335.1"/>
    </source>
</evidence>
<dbReference type="PRINTS" id="PR00080">
    <property type="entry name" value="SDRFAMILY"/>
</dbReference>
<evidence type="ECO:0000256" key="4">
    <source>
        <dbReference type="RuleBase" id="RU000363"/>
    </source>
</evidence>
<dbReference type="STRING" id="4555.A0A368RT75"/>
<dbReference type="PANTHER" id="PTHR43391">
    <property type="entry name" value="RETINOL DEHYDROGENASE-RELATED"/>
    <property type="match status" value="1"/>
</dbReference>
<evidence type="ECO:0000256" key="1">
    <source>
        <dbReference type="ARBA" id="ARBA00004606"/>
    </source>
</evidence>
<accession>A0A368RT75</accession>
<evidence type="ECO:0000256" key="2">
    <source>
        <dbReference type="ARBA" id="ARBA00006484"/>
    </source>
</evidence>
<name>A0A368RT75_SETIT</name>
<dbReference type="EMBL" id="CM003534">
    <property type="protein sequence ID" value="RCV33335.1"/>
    <property type="molecule type" value="Genomic_DNA"/>
</dbReference>
<dbReference type="InterPro" id="IPR002347">
    <property type="entry name" value="SDR_fam"/>
</dbReference>
<keyword evidence="3" id="KW-0560">Oxidoreductase</keyword>
<dbReference type="GO" id="GO:0016020">
    <property type="term" value="C:membrane"/>
    <property type="evidence" value="ECO:0007669"/>
    <property type="project" value="UniProtKB-SubCell"/>
</dbReference>
<dbReference type="PANTHER" id="PTHR43391:SF91">
    <property type="entry name" value="OS04G0390700 PROTEIN"/>
    <property type="match status" value="1"/>
</dbReference>
<dbReference type="InterPro" id="IPR020904">
    <property type="entry name" value="Sc_DH/Rdtase_CS"/>
</dbReference>
<dbReference type="Pfam" id="PF00106">
    <property type="entry name" value="adh_short"/>
    <property type="match status" value="1"/>
</dbReference>
<reference evidence="6" key="1">
    <citation type="journal article" date="2012" name="Nat. Biotechnol.">
        <title>Reference genome sequence of the model plant Setaria.</title>
        <authorList>
            <person name="Bennetzen J.L."/>
            <person name="Schmutz J."/>
            <person name="Wang H."/>
            <person name="Percifield R."/>
            <person name="Hawkins J."/>
            <person name="Pontaroli A.C."/>
            <person name="Estep M."/>
            <person name="Feng L."/>
            <person name="Vaughn J.N."/>
            <person name="Grimwood J."/>
            <person name="Jenkins J."/>
            <person name="Barry K."/>
            <person name="Lindquist E."/>
            <person name="Hellsten U."/>
            <person name="Deshpande S."/>
            <person name="Wang X."/>
            <person name="Wu X."/>
            <person name="Mitros T."/>
            <person name="Triplett J."/>
            <person name="Yang X."/>
            <person name="Ye C.Y."/>
            <person name="Mauro-Herrera M."/>
            <person name="Wang L."/>
            <person name="Li P."/>
            <person name="Sharma M."/>
            <person name="Sharma R."/>
            <person name="Ronald P.C."/>
            <person name="Panaud O."/>
            <person name="Kellogg E.A."/>
            <person name="Brutnell T.P."/>
            <person name="Doust A.N."/>
            <person name="Tuskan G.A."/>
            <person name="Rokhsar D."/>
            <person name="Devos K.M."/>
        </authorList>
    </citation>
    <scope>NUCLEOTIDE SEQUENCE [LARGE SCALE GENOMIC DNA]</scope>
    <source>
        <strain evidence="6">Yugu1</strain>
    </source>
</reference>
<comment type="subcellular location">
    <subcellularLocation>
        <location evidence="1">Membrane</location>
        <topology evidence="1">Single-pass type II membrane protein</topology>
    </subcellularLocation>
</comment>
<gene>
    <name evidence="6" type="ORF">SETIT_7G076000v2</name>
</gene>
<comment type="similarity">
    <text evidence="2 4">Belongs to the short-chain dehydrogenases/reductases (SDR) family.</text>
</comment>
<proteinExistence type="inferred from homology"/>
<evidence type="ECO:0000256" key="3">
    <source>
        <dbReference type="ARBA" id="ARBA00023002"/>
    </source>
</evidence>
<dbReference type="SUPFAM" id="SSF51735">
    <property type="entry name" value="NAD(P)-binding Rossmann-fold domains"/>
    <property type="match status" value="1"/>
</dbReference>
<dbReference type="PROSITE" id="PS00061">
    <property type="entry name" value="ADH_SHORT"/>
    <property type="match status" value="1"/>
</dbReference>
<dbReference type="InterPro" id="IPR057326">
    <property type="entry name" value="KR_dom"/>
</dbReference>